<dbReference type="RefSeq" id="WP_092563593.1">
    <property type="nucleotide sequence ID" value="NZ_FNQV01000006.1"/>
</dbReference>
<dbReference type="Proteomes" id="UP000199288">
    <property type="component" value="Unassembled WGS sequence"/>
</dbReference>
<dbReference type="SUPFAM" id="SSF50475">
    <property type="entry name" value="FMN-binding split barrel"/>
    <property type="match status" value="1"/>
</dbReference>
<organism evidence="2 3">
    <name type="scientific">Bowdeniella nasicola</name>
    <dbReference type="NCBI Taxonomy" id="208480"/>
    <lineage>
        <taxon>Bacteria</taxon>
        <taxon>Bacillati</taxon>
        <taxon>Actinomycetota</taxon>
        <taxon>Actinomycetes</taxon>
        <taxon>Actinomycetales</taxon>
        <taxon>Actinomycetaceae</taxon>
        <taxon>Bowdeniella</taxon>
    </lineage>
</organism>
<name>A0A1H3ZN45_9ACTO</name>
<proteinExistence type="predicted"/>
<protein>
    <submittedName>
        <fullName evidence="2">General stress protein 26</fullName>
    </submittedName>
</protein>
<evidence type="ECO:0000313" key="2">
    <source>
        <dbReference type="EMBL" id="SEA24674.1"/>
    </source>
</evidence>
<dbReference type="AlphaFoldDB" id="A0A1H3ZN45"/>
<dbReference type="Gene3D" id="2.30.110.10">
    <property type="entry name" value="Electron Transport, Fmn-binding Protein, Chain A"/>
    <property type="match status" value="1"/>
</dbReference>
<evidence type="ECO:0000313" key="3">
    <source>
        <dbReference type="Proteomes" id="UP000199288"/>
    </source>
</evidence>
<reference evidence="3" key="1">
    <citation type="submission" date="2016-10" db="EMBL/GenBank/DDBJ databases">
        <authorList>
            <person name="Varghese N."/>
            <person name="Submissions S."/>
        </authorList>
    </citation>
    <scope>NUCLEOTIDE SEQUENCE [LARGE SCALE GENOMIC DNA]</scope>
    <source>
        <strain evidence="3">KPR-1</strain>
    </source>
</reference>
<feature type="domain" description="General stress protein FMN-binding split barrel" evidence="1">
    <location>
        <begin position="7"/>
        <end position="144"/>
    </location>
</feature>
<keyword evidence="3" id="KW-1185">Reference proteome</keyword>
<gene>
    <name evidence="2" type="ORF">SAMN02910418_01200</name>
</gene>
<dbReference type="OrthoDB" id="1432662at2"/>
<evidence type="ECO:0000259" key="1">
    <source>
        <dbReference type="Pfam" id="PF16242"/>
    </source>
</evidence>
<sequence length="156" mass="16918">MTNETPTFADKVSGLHQCMFTTITPEGSLVSRPMGVQKVEGDAVYFLTDGQHDKTREIQNDAEVNLAFVESSLWVSASGRAVILHDEALKDELWNAFADGFFPDGKEDPNVVVVKVTVSSAEYWEQANKLSSLLQIVKGAVTDSPADPGESGKLSI</sequence>
<dbReference type="InterPro" id="IPR052917">
    <property type="entry name" value="Stress-Dev_Protein"/>
</dbReference>
<dbReference type="InterPro" id="IPR038725">
    <property type="entry name" value="YdaG_split_barrel_FMN-bd"/>
</dbReference>
<accession>A0A1H3ZN45</accession>
<dbReference type="Pfam" id="PF16242">
    <property type="entry name" value="Pyrid_ox_like"/>
    <property type="match status" value="1"/>
</dbReference>
<dbReference type="EMBL" id="FNQV01000006">
    <property type="protein sequence ID" value="SEA24674.1"/>
    <property type="molecule type" value="Genomic_DNA"/>
</dbReference>
<dbReference type="InterPro" id="IPR012349">
    <property type="entry name" value="Split_barrel_FMN-bd"/>
</dbReference>
<dbReference type="PANTHER" id="PTHR34818">
    <property type="entry name" value="PROTEIN BLI-3"/>
    <property type="match status" value="1"/>
</dbReference>
<dbReference type="PANTHER" id="PTHR34818:SF1">
    <property type="entry name" value="PROTEIN BLI-3"/>
    <property type="match status" value="1"/>
</dbReference>